<feature type="transmembrane region" description="Helical" evidence="1">
    <location>
        <begin position="56"/>
        <end position="77"/>
    </location>
</feature>
<evidence type="ECO:0000313" key="3">
    <source>
        <dbReference type="Proteomes" id="UP000016933"/>
    </source>
</evidence>
<dbReference type="OMA" id="WSCFRGF"/>
<evidence type="ECO:0000256" key="1">
    <source>
        <dbReference type="SAM" id="Phobius"/>
    </source>
</evidence>
<dbReference type="Proteomes" id="UP000016933">
    <property type="component" value="Unassembled WGS sequence"/>
</dbReference>
<dbReference type="STRING" id="675120.N1PSX0"/>
<dbReference type="EMBL" id="KB446537">
    <property type="protein sequence ID" value="EME46556.1"/>
    <property type="molecule type" value="Genomic_DNA"/>
</dbReference>
<dbReference type="AlphaFoldDB" id="N1PSX0"/>
<keyword evidence="1" id="KW-0812">Transmembrane</keyword>
<proteinExistence type="predicted"/>
<evidence type="ECO:0000313" key="2">
    <source>
        <dbReference type="EMBL" id="EME46556.1"/>
    </source>
</evidence>
<feature type="transmembrane region" description="Helical" evidence="1">
    <location>
        <begin position="232"/>
        <end position="260"/>
    </location>
</feature>
<feature type="transmembrane region" description="Helical" evidence="1">
    <location>
        <begin position="192"/>
        <end position="211"/>
    </location>
</feature>
<keyword evidence="1" id="KW-0472">Membrane</keyword>
<feature type="transmembrane region" description="Helical" evidence="1">
    <location>
        <begin position="280"/>
        <end position="303"/>
    </location>
</feature>
<feature type="transmembrane region" description="Helical" evidence="1">
    <location>
        <begin position="163"/>
        <end position="186"/>
    </location>
</feature>
<organism evidence="2 3">
    <name type="scientific">Dothistroma septosporum (strain NZE10 / CBS 128990)</name>
    <name type="common">Red band needle blight fungus</name>
    <name type="synonym">Mycosphaerella pini</name>
    <dbReference type="NCBI Taxonomy" id="675120"/>
    <lineage>
        <taxon>Eukaryota</taxon>
        <taxon>Fungi</taxon>
        <taxon>Dikarya</taxon>
        <taxon>Ascomycota</taxon>
        <taxon>Pezizomycotina</taxon>
        <taxon>Dothideomycetes</taxon>
        <taxon>Dothideomycetidae</taxon>
        <taxon>Mycosphaerellales</taxon>
        <taxon>Mycosphaerellaceae</taxon>
        <taxon>Dothistroma</taxon>
    </lineage>
</organism>
<dbReference type="OrthoDB" id="2896006at2759"/>
<sequence>MSGVHGQVLGHLVKRGVEAAQAHFSAPKNEYMQQLQHDAEAYDKAGPEMEVQFWELLPVIITGVVTMLLLASIRYTIGEVMASLTMIESQTSTAIIEDKPPAYADEPNAPLDKESLLPAEAEADVEVTLIRNKPITSKISTTIGLLHKVGGWRARWRGLGMSLVYHFVHGTFTNIISAALGLGLLGHALVSIWASVCLARVHLVWTHAMIAQPSTESFWRRLVPIPRKQVKAILLPSFVFAVAQQATWILPVAVAFMVGLPNVQHEHVIQAAQQKDCHMLGLLGLRFLAVPATGLFVAFMILLPASVTLTRIEALLLPETHDTIVPFDRQAIIGDIDLSACGSSRQLFVNAWRSFDRASRWRLIKLYVKMVFIQLAVVLTAVHLMAAELYVIGGDRLSVLAKSAAAQIKLMAIEAQENQAPN</sequence>
<gene>
    <name evidence="2" type="ORF">DOTSEDRAFT_70537</name>
</gene>
<dbReference type="eggNOG" id="ENOG502SERQ">
    <property type="taxonomic scope" value="Eukaryota"/>
</dbReference>
<accession>N1PSX0</accession>
<reference evidence="2 3" key="2">
    <citation type="journal article" date="2012" name="PLoS Pathog.">
        <title>Diverse lifestyles and strategies of plant pathogenesis encoded in the genomes of eighteen Dothideomycetes fungi.</title>
        <authorList>
            <person name="Ohm R.A."/>
            <person name="Feau N."/>
            <person name="Henrissat B."/>
            <person name="Schoch C.L."/>
            <person name="Horwitz B.A."/>
            <person name="Barry K.W."/>
            <person name="Condon B.J."/>
            <person name="Copeland A.C."/>
            <person name="Dhillon B."/>
            <person name="Glaser F."/>
            <person name="Hesse C.N."/>
            <person name="Kosti I."/>
            <person name="LaButti K."/>
            <person name="Lindquist E.A."/>
            <person name="Lucas S."/>
            <person name="Salamov A.A."/>
            <person name="Bradshaw R.E."/>
            <person name="Ciuffetti L."/>
            <person name="Hamelin R.C."/>
            <person name="Kema G.H.J."/>
            <person name="Lawrence C."/>
            <person name="Scott J.A."/>
            <person name="Spatafora J.W."/>
            <person name="Turgeon B.G."/>
            <person name="de Wit P.J.G.M."/>
            <person name="Zhong S."/>
            <person name="Goodwin S.B."/>
            <person name="Grigoriev I.V."/>
        </authorList>
    </citation>
    <scope>NUCLEOTIDE SEQUENCE [LARGE SCALE GENOMIC DNA]</scope>
    <source>
        <strain evidence="3">NZE10 / CBS 128990</strain>
    </source>
</reference>
<keyword evidence="1" id="KW-1133">Transmembrane helix</keyword>
<feature type="transmembrane region" description="Helical" evidence="1">
    <location>
        <begin position="366"/>
        <end position="392"/>
    </location>
</feature>
<dbReference type="HOGENOM" id="CLU_038857_1_1_1"/>
<protein>
    <submittedName>
        <fullName evidence="2">Uncharacterized protein</fullName>
    </submittedName>
</protein>
<name>N1PSX0_DOTSN</name>
<reference evidence="3" key="1">
    <citation type="journal article" date="2012" name="PLoS Genet.">
        <title>The genomes of the fungal plant pathogens Cladosporium fulvum and Dothistroma septosporum reveal adaptation to different hosts and lifestyles but also signatures of common ancestry.</title>
        <authorList>
            <person name="de Wit P.J.G.M."/>
            <person name="van der Burgt A."/>
            <person name="Oekmen B."/>
            <person name="Stergiopoulos I."/>
            <person name="Abd-Elsalam K.A."/>
            <person name="Aerts A.L."/>
            <person name="Bahkali A.H."/>
            <person name="Beenen H.G."/>
            <person name="Chettri P."/>
            <person name="Cox M.P."/>
            <person name="Datema E."/>
            <person name="de Vries R.P."/>
            <person name="Dhillon B."/>
            <person name="Ganley A.R."/>
            <person name="Griffiths S.A."/>
            <person name="Guo Y."/>
            <person name="Hamelin R.C."/>
            <person name="Henrissat B."/>
            <person name="Kabir M.S."/>
            <person name="Jashni M.K."/>
            <person name="Kema G."/>
            <person name="Klaubauf S."/>
            <person name="Lapidus A."/>
            <person name="Levasseur A."/>
            <person name="Lindquist E."/>
            <person name="Mehrabi R."/>
            <person name="Ohm R.A."/>
            <person name="Owen T.J."/>
            <person name="Salamov A."/>
            <person name="Schwelm A."/>
            <person name="Schijlen E."/>
            <person name="Sun H."/>
            <person name="van den Burg H.A."/>
            <person name="van Ham R.C.H.J."/>
            <person name="Zhang S."/>
            <person name="Goodwin S.B."/>
            <person name="Grigoriev I.V."/>
            <person name="Collemare J."/>
            <person name="Bradshaw R.E."/>
        </authorList>
    </citation>
    <scope>NUCLEOTIDE SEQUENCE [LARGE SCALE GENOMIC DNA]</scope>
    <source>
        <strain evidence="3">NZE10 / CBS 128990</strain>
    </source>
</reference>
<keyword evidence="3" id="KW-1185">Reference proteome</keyword>